<dbReference type="GeneID" id="43161582"/>
<name>A0ABZ0XRP5_9BURK</name>
<sequence>MPIKARPFGCQEQFDWGADIHSVSYDGRLSIRVLRNRNRDDGVEVTFSQVDGFRLLDEVPLAEYWMSGDFPSGYPVLEVFDGGWAKEEEVRLGYTEKQREWIIVTAGACVSVFSKHEPEIRDAIWPAKVYALTHDGQRLLWGDSAQS</sequence>
<dbReference type="Proteomes" id="UP001326110">
    <property type="component" value="Chromosome"/>
</dbReference>
<reference evidence="1 2" key="1">
    <citation type="submission" date="2023-11" db="EMBL/GenBank/DDBJ databases">
        <title>MicrobeMod: A computational toolkit for identifying prokaryotic methylation and restriction-modification with nanopore sequencing.</title>
        <authorList>
            <person name="Crits-Christoph A."/>
            <person name="Kang S.C."/>
            <person name="Lee H."/>
            <person name="Ostrov N."/>
        </authorList>
    </citation>
    <scope>NUCLEOTIDE SEQUENCE [LARGE SCALE GENOMIC DNA]</scope>
    <source>
        <strain evidence="1 2">ATCC 25935</strain>
    </source>
</reference>
<proteinExistence type="predicted"/>
<accession>A0ABZ0XRP5</accession>
<evidence type="ECO:0000313" key="2">
    <source>
        <dbReference type="Proteomes" id="UP001326110"/>
    </source>
</evidence>
<keyword evidence="2" id="KW-1185">Reference proteome</keyword>
<organism evidence="1 2">
    <name type="scientific">Duganella zoogloeoides</name>
    <dbReference type="NCBI Taxonomy" id="75659"/>
    <lineage>
        <taxon>Bacteria</taxon>
        <taxon>Pseudomonadati</taxon>
        <taxon>Pseudomonadota</taxon>
        <taxon>Betaproteobacteria</taxon>
        <taxon>Burkholderiales</taxon>
        <taxon>Oxalobacteraceae</taxon>
        <taxon>Telluria group</taxon>
        <taxon>Duganella</taxon>
    </lineage>
</organism>
<protein>
    <submittedName>
        <fullName evidence="1">Uncharacterized protein</fullName>
    </submittedName>
</protein>
<gene>
    <name evidence="1" type="ORF">SR858_14155</name>
</gene>
<dbReference type="EMBL" id="CP140152">
    <property type="protein sequence ID" value="WQH02226.1"/>
    <property type="molecule type" value="Genomic_DNA"/>
</dbReference>
<evidence type="ECO:0000313" key="1">
    <source>
        <dbReference type="EMBL" id="WQH02226.1"/>
    </source>
</evidence>
<dbReference type="RefSeq" id="WP_019919650.1">
    <property type="nucleotide sequence ID" value="NZ_CP140152.1"/>
</dbReference>